<dbReference type="PANTHER" id="PTHR42776">
    <property type="entry name" value="SERINE PEPTIDASE S9 FAMILY MEMBER"/>
    <property type="match status" value="1"/>
</dbReference>
<keyword evidence="4" id="KW-1185">Reference proteome</keyword>
<reference evidence="3 4" key="1">
    <citation type="submission" date="2018-07" db="EMBL/GenBank/DDBJ databases">
        <title>Genomic Encyclopedia of Type Strains, Phase III (KMG-III): the genomes of soil and plant-associated and newly described type strains.</title>
        <authorList>
            <person name="Whitman W."/>
        </authorList>
    </citation>
    <scope>NUCLEOTIDE SEQUENCE [LARGE SCALE GENOMIC DNA]</scope>
    <source>
        <strain evidence="3 4">CECT 7031</strain>
    </source>
</reference>
<proteinExistence type="predicted"/>
<dbReference type="PANTHER" id="PTHR42776:SF27">
    <property type="entry name" value="DIPEPTIDYL PEPTIDASE FAMILY MEMBER 6"/>
    <property type="match status" value="1"/>
</dbReference>
<protein>
    <submittedName>
        <fullName evidence="3">Prolyl oligopeptidase family protein</fullName>
    </submittedName>
</protein>
<dbReference type="GO" id="GO:0004252">
    <property type="term" value="F:serine-type endopeptidase activity"/>
    <property type="evidence" value="ECO:0007669"/>
    <property type="project" value="TreeGrafter"/>
</dbReference>
<sequence>MTVTINPNLFEIFPLSDLHVLDGHTYALRSHARETENDYVSDLVELHDGEFSILVEQVVQIRAQGQHLYYQVDNDIFRFHPDAADEKVVSEKTKITNFVPTNTGTIVYVTLVEKYPKHNLVLDKPTLHSIKTLTYKADNKGYIDTEQHYYLKVQTFEKNWTIVSAKTPLVLLDAFADSRVLYTRQTTSYDALYVFNELVEYQVAADKTFVISHDGIAEVSEAQYSTNGADVLFVAQDKQNLNHRMSALYRFNFAENTLNGIFQSEDVAAGISSDTIIKGQARHLKWLDDDNFVFQTGYHGHSRLYIGDLSGAVTLIRDEREQIVDFAFDDEFAMVLRSTTDHPSQLIDLTTKAVQFDEHQTYPIAQKYVFLSENQAIIDAWFMPNQAGTQAPVILYVHGGPHAAYGDTFFLEFQQLTALGYNVVFINPHGSTTYGQAFMDAVIQHYGEQDYRDLLTGLDAAITQHPELIDATRQYIIGGSYGGYMTTWAIGHTTRFKAAIAQRPVTDWMMLAGTSDIGSVFITDEMGVSPYDESGRQVLYHKSPIAYVKTVRTPILLLHGEYDMRTPLSQSEAYFTALKMTNDVEVELVRLPQSWHGVSRNGLPNLRVLRIEKMQSWLNHHQ</sequence>
<dbReference type="Gene3D" id="3.40.50.1820">
    <property type="entry name" value="alpha/beta hydrolase"/>
    <property type="match status" value="1"/>
</dbReference>
<dbReference type="Proteomes" id="UP000254912">
    <property type="component" value="Unassembled WGS sequence"/>
</dbReference>
<name>A0A288Q691_9LACO</name>
<dbReference type="RefSeq" id="WP_070230058.1">
    <property type="nucleotide sequence ID" value="NZ_BJYO01000002.1"/>
</dbReference>
<gene>
    <name evidence="3" type="ORF">DFP99_0421</name>
</gene>
<feature type="domain" description="Peptidase S9 prolyl oligopeptidase catalytic" evidence="2">
    <location>
        <begin position="409"/>
        <end position="621"/>
    </location>
</feature>
<evidence type="ECO:0000313" key="3">
    <source>
        <dbReference type="EMBL" id="RDL11997.1"/>
    </source>
</evidence>
<evidence type="ECO:0000259" key="2">
    <source>
        <dbReference type="Pfam" id="PF00326"/>
    </source>
</evidence>
<dbReference type="InterPro" id="IPR029058">
    <property type="entry name" value="AB_hydrolase_fold"/>
</dbReference>
<dbReference type="KEGG" id="wso:WSWS_00793"/>
<dbReference type="AlphaFoldDB" id="A0A288Q691"/>
<dbReference type="EMBL" id="QRAS01000001">
    <property type="protein sequence ID" value="RDL11997.1"/>
    <property type="molecule type" value="Genomic_DNA"/>
</dbReference>
<dbReference type="InterPro" id="IPR001375">
    <property type="entry name" value="Peptidase_S9_cat"/>
</dbReference>
<dbReference type="GO" id="GO:0006508">
    <property type="term" value="P:proteolysis"/>
    <property type="evidence" value="ECO:0007669"/>
    <property type="project" value="InterPro"/>
</dbReference>
<dbReference type="Pfam" id="PF00326">
    <property type="entry name" value="Peptidase_S9"/>
    <property type="match status" value="1"/>
</dbReference>
<dbReference type="SUPFAM" id="SSF82171">
    <property type="entry name" value="DPP6 N-terminal domain-like"/>
    <property type="match status" value="1"/>
</dbReference>
<evidence type="ECO:0000313" key="4">
    <source>
        <dbReference type="Proteomes" id="UP000254912"/>
    </source>
</evidence>
<organism evidence="3 4">
    <name type="scientific">Weissella soli</name>
    <dbReference type="NCBI Taxonomy" id="155866"/>
    <lineage>
        <taxon>Bacteria</taxon>
        <taxon>Bacillati</taxon>
        <taxon>Bacillota</taxon>
        <taxon>Bacilli</taxon>
        <taxon>Lactobacillales</taxon>
        <taxon>Lactobacillaceae</taxon>
        <taxon>Weissella</taxon>
    </lineage>
</organism>
<comment type="caution">
    <text evidence="3">The sequence shown here is derived from an EMBL/GenBank/DDBJ whole genome shotgun (WGS) entry which is preliminary data.</text>
</comment>
<dbReference type="GeneID" id="94545992"/>
<accession>A0A288Q691</accession>
<keyword evidence="1" id="KW-0378">Hydrolase</keyword>
<evidence type="ECO:0000256" key="1">
    <source>
        <dbReference type="ARBA" id="ARBA00022801"/>
    </source>
</evidence>
<dbReference type="SUPFAM" id="SSF53474">
    <property type="entry name" value="alpha/beta-Hydrolases"/>
    <property type="match status" value="1"/>
</dbReference>